<dbReference type="EMBL" id="JAHBAY010000009">
    <property type="protein sequence ID" value="MBT0771624.1"/>
    <property type="molecule type" value="Genomic_DNA"/>
</dbReference>
<feature type="domain" description="GXWXG" evidence="1">
    <location>
        <begin position="24"/>
        <end position="82"/>
    </location>
</feature>
<feature type="domain" description="DUF4334" evidence="2">
    <location>
        <begin position="124"/>
        <end position="179"/>
    </location>
</feature>
<evidence type="ECO:0000313" key="3">
    <source>
        <dbReference type="EMBL" id="MBT0771624.1"/>
    </source>
</evidence>
<gene>
    <name evidence="3" type="ORF">KIH74_21980</name>
</gene>
<dbReference type="InterPro" id="IPR025568">
    <property type="entry name" value="DUF4334"/>
</dbReference>
<dbReference type="Proteomes" id="UP001197247">
    <property type="component" value="Unassembled WGS sequence"/>
</dbReference>
<dbReference type="Pfam" id="PF14231">
    <property type="entry name" value="GXWXG"/>
    <property type="match status" value="1"/>
</dbReference>
<comment type="caution">
    <text evidence="3">The sequence shown here is derived from an EMBL/GenBank/DDBJ whole genome shotgun (WGS) entry which is preliminary data.</text>
</comment>
<organism evidence="3 4">
    <name type="scientific">Kineosporia corallincola</name>
    <dbReference type="NCBI Taxonomy" id="2835133"/>
    <lineage>
        <taxon>Bacteria</taxon>
        <taxon>Bacillati</taxon>
        <taxon>Actinomycetota</taxon>
        <taxon>Actinomycetes</taxon>
        <taxon>Kineosporiales</taxon>
        <taxon>Kineosporiaceae</taxon>
        <taxon>Kineosporia</taxon>
    </lineage>
</organism>
<name>A0ABS5TPV0_9ACTN</name>
<dbReference type="Gene3D" id="2.40.128.580">
    <property type="entry name" value="GXWXG domain"/>
    <property type="match status" value="1"/>
</dbReference>
<evidence type="ECO:0000259" key="2">
    <source>
        <dbReference type="Pfam" id="PF14232"/>
    </source>
</evidence>
<dbReference type="InterPro" id="IPR025951">
    <property type="entry name" value="GXWXG_dom"/>
</dbReference>
<sequence length="187" mass="20802">MTDEASSTLERWLRDGTTAREGLALFDALPPVSLAQMIGDWRGCELRTGHPLDGILEAAGWQGKHFHDPETVDPLVFAHRAGQFRVNPALLPLGLAARHPGLMRNPLLRRLSFAALPLMRTGRPRARLRMIEYRGVLSGAMQYDALPVNDHFRRVGPDTLLGVMDLRGVDPPYLFALHRRVAGGRND</sequence>
<evidence type="ECO:0000313" key="4">
    <source>
        <dbReference type="Proteomes" id="UP001197247"/>
    </source>
</evidence>
<evidence type="ECO:0000259" key="1">
    <source>
        <dbReference type="Pfam" id="PF14231"/>
    </source>
</evidence>
<accession>A0ABS5TPV0</accession>
<reference evidence="3 4" key="1">
    <citation type="submission" date="2021-05" db="EMBL/GenBank/DDBJ databases">
        <title>Kineosporia and Streptomyces sp. nov. two new marine actinobacteria isolated from Coral.</title>
        <authorList>
            <person name="Buangrab K."/>
            <person name="Sutthacheep M."/>
            <person name="Yeemin T."/>
            <person name="Harunari E."/>
            <person name="Igarashi Y."/>
            <person name="Kanchanasin P."/>
            <person name="Tanasupawat S."/>
            <person name="Phongsopitanun W."/>
        </authorList>
    </citation>
    <scope>NUCLEOTIDE SEQUENCE [LARGE SCALE GENOMIC DNA]</scope>
    <source>
        <strain evidence="3 4">J2-2</strain>
    </source>
</reference>
<dbReference type="Pfam" id="PF14232">
    <property type="entry name" value="DUF4334"/>
    <property type="match status" value="1"/>
</dbReference>
<proteinExistence type="predicted"/>
<dbReference type="RefSeq" id="WP_214157989.1">
    <property type="nucleotide sequence ID" value="NZ_JAHBAY010000009.1"/>
</dbReference>
<keyword evidence="4" id="KW-1185">Reference proteome</keyword>
<protein>
    <submittedName>
        <fullName evidence="3">DUF4334 domain-containing protein</fullName>
    </submittedName>
</protein>